<reference evidence="2 3" key="1">
    <citation type="submission" date="2015-06" db="EMBL/GenBank/DDBJ databases">
        <title>Draft genome sequence of the purine-degrading Clostridium cylindrosporum HC-1 (DSM 605).</title>
        <authorList>
            <person name="Poehlein A."/>
            <person name="Schiel-Bengelsdorf B."/>
            <person name="Bengelsdorf F."/>
            <person name="Daniel R."/>
            <person name="Duerre P."/>
        </authorList>
    </citation>
    <scope>NUCLEOTIDE SEQUENCE [LARGE SCALE GENOMIC DNA]</scope>
    <source>
        <strain evidence="2 3">DSM 605</strain>
    </source>
</reference>
<organism evidence="2 3">
    <name type="scientific">Clostridium cylindrosporum DSM 605</name>
    <dbReference type="NCBI Taxonomy" id="1121307"/>
    <lineage>
        <taxon>Bacteria</taxon>
        <taxon>Bacillati</taxon>
        <taxon>Bacillota</taxon>
        <taxon>Clostridia</taxon>
        <taxon>Eubacteriales</taxon>
        <taxon>Clostridiaceae</taxon>
        <taxon>Clostridium</taxon>
    </lineage>
</organism>
<evidence type="ECO:0000313" key="3">
    <source>
        <dbReference type="Proteomes" id="UP000036756"/>
    </source>
</evidence>
<evidence type="ECO:0000313" key="2">
    <source>
        <dbReference type="EMBL" id="KMT22324.1"/>
    </source>
</evidence>
<dbReference type="AlphaFoldDB" id="A0A0J8DDL5"/>
<protein>
    <submittedName>
        <fullName evidence="2">Transcriptional regulator</fullName>
    </submittedName>
</protein>
<dbReference type="GO" id="GO:0003677">
    <property type="term" value="F:DNA binding"/>
    <property type="evidence" value="ECO:0007669"/>
    <property type="project" value="InterPro"/>
</dbReference>
<dbReference type="Proteomes" id="UP000036756">
    <property type="component" value="Unassembled WGS sequence"/>
</dbReference>
<dbReference type="RefSeq" id="WP_048570109.1">
    <property type="nucleotide sequence ID" value="NZ_LFVU01000020.1"/>
</dbReference>
<dbReference type="Gene3D" id="1.10.260.40">
    <property type="entry name" value="lambda repressor-like DNA-binding domains"/>
    <property type="match status" value="1"/>
</dbReference>
<dbReference type="InterPro" id="IPR001387">
    <property type="entry name" value="Cro/C1-type_HTH"/>
</dbReference>
<keyword evidence="3" id="KW-1185">Reference proteome</keyword>
<proteinExistence type="predicted"/>
<dbReference type="STRING" id="1121307.CLCY_16c00030"/>
<dbReference type="InterPro" id="IPR010982">
    <property type="entry name" value="Lambda_DNA-bd_dom_sf"/>
</dbReference>
<feature type="domain" description="HTH cro/C1-type" evidence="1">
    <location>
        <begin position="23"/>
        <end position="63"/>
    </location>
</feature>
<gene>
    <name evidence="2" type="ORF">CLCY_16c00030</name>
</gene>
<name>A0A0J8DDL5_CLOCY</name>
<evidence type="ECO:0000259" key="1">
    <source>
        <dbReference type="PROSITE" id="PS50943"/>
    </source>
</evidence>
<dbReference type="PATRIC" id="fig|1121307.3.peg.313"/>
<dbReference type="OrthoDB" id="9804186at2"/>
<dbReference type="Pfam" id="PF13443">
    <property type="entry name" value="HTH_26"/>
    <property type="match status" value="1"/>
</dbReference>
<dbReference type="SUPFAM" id="SSF47413">
    <property type="entry name" value="lambda repressor-like DNA-binding domains"/>
    <property type="match status" value="1"/>
</dbReference>
<sequence>MIKCNLRILMAEHKVDDISQLMKMSGLSRNSINKLYKEEDISSIKIDTLIKLCNVFKCNLSTLIDYIPAD</sequence>
<comment type="caution">
    <text evidence="2">The sequence shown here is derived from an EMBL/GenBank/DDBJ whole genome shotgun (WGS) entry which is preliminary data.</text>
</comment>
<dbReference type="PROSITE" id="PS50943">
    <property type="entry name" value="HTH_CROC1"/>
    <property type="match status" value="1"/>
</dbReference>
<dbReference type="EMBL" id="LFVU01000020">
    <property type="protein sequence ID" value="KMT22324.1"/>
    <property type="molecule type" value="Genomic_DNA"/>
</dbReference>
<accession>A0A0J8DDL5</accession>